<feature type="region of interest" description="Disordered" evidence="1">
    <location>
        <begin position="1"/>
        <end position="26"/>
    </location>
</feature>
<dbReference type="EMBL" id="CP109527">
    <property type="protein sequence ID" value="WTY36765.1"/>
    <property type="molecule type" value="Genomic_DNA"/>
</dbReference>
<dbReference type="RefSeq" id="WP_405148862.1">
    <property type="nucleotide sequence ID" value="NZ_CP109527.1"/>
</dbReference>
<gene>
    <name evidence="2" type="ORF">OG308_02380</name>
</gene>
<feature type="region of interest" description="Disordered" evidence="1">
    <location>
        <begin position="162"/>
        <end position="188"/>
    </location>
</feature>
<feature type="compositionally biased region" description="Polar residues" evidence="1">
    <location>
        <begin position="1"/>
        <end position="22"/>
    </location>
</feature>
<evidence type="ECO:0000313" key="2">
    <source>
        <dbReference type="EMBL" id="WTY36765.1"/>
    </source>
</evidence>
<reference evidence="2 3" key="1">
    <citation type="submission" date="2022-10" db="EMBL/GenBank/DDBJ databases">
        <title>The complete genomes of actinobacterial strains from the NBC collection.</title>
        <authorList>
            <person name="Joergensen T.S."/>
            <person name="Alvarez Arevalo M."/>
            <person name="Sterndorff E.B."/>
            <person name="Faurdal D."/>
            <person name="Vuksanovic O."/>
            <person name="Mourched A.-S."/>
            <person name="Charusanti P."/>
            <person name="Shaw S."/>
            <person name="Blin K."/>
            <person name="Weber T."/>
        </authorList>
    </citation>
    <scope>NUCLEOTIDE SEQUENCE [LARGE SCALE GENOMIC DNA]</scope>
    <source>
        <strain evidence="2 3">NBC_01413</strain>
    </source>
</reference>
<name>A0ABZ1N9U8_9NOCA</name>
<accession>A0ABZ1N9U8</accession>
<protein>
    <submittedName>
        <fullName evidence="2">Helitron helicase-like domain-containing protein</fullName>
    </submittedName>
</protein>
<organism evidence="2 3">
    <name type="scientific">Nocardia salmonicida</name>
    <dbReference type="NCBI Taxonomy" id="53431"/>
    <lineage>
        <taxon>Bacteria</taxon>
        <taxon>Bacillati</taxon>
        <taxon>Actinomycetota</taxon>
        <taxon>Actinomycetes</taxon>
        <taxon>Mycobacteriales</taxon>
        <taxon>Nocardiaceae</taxon>
        <taxon>Nocardia</taxon>
    </lineage>
</organism>
<sequence>MDTTTNTAQSVPAASLGRTTAAQRRAMPSLKDIAESAAEKEGVCARVIPMRAVDDSTGKISYIGAPCKCRFEAICPACAKAYRTLRMNQLREGWCLSEEPVDETVEPTQEQTDLLNARAHLFDQFRQARDDEDTDLADSIRTLVAEIDAELRDLGVKGRFPSLDEKPRRKAKSTRRRQDVPNLPRRKVEKRTLGQVYNGYQPSTFLTVTLGSYGAINQVWDPKAGKDGKGALVSDGSPVDPETYDYSRAARDAIHFAALVDRWVQNLRRAVGWDVQYFGSVEPQKRGAPHAHIAIRGSVSNKMLKAVTAATYRQIWWPHFDKPVYRDGQMPEWDYVAGTFVDPQTGDPLTSWDDARAVMDEVDDLEPAHVIRFGVQAKPIQILGGTDKMERRVRYLTKYLTKSVADLLEPDSRRVAEHYDRLHAEMCVTPCSPGCGVWLRYGIVPKGATEKTQPGYCKRKAHRRDTLGVPGRRVLNSKKWTGKTLPDHKAERAEFVRQQLAAVGIVKPDTSHVRVYPVPPGDPDAPPRENLVMALVAARSKWRAEYNKALIALAENPPGDQVVSHDPVVQQQISAIQQAAA</sequence>
<evidence type="ECO:0000313" key="3">
    <source>
        <dbReference type="Proteomes" id="UP001621418"/>
    </source>
</evidence>
<evidence type="ECO:0000256" key="1">
    <source>
        <dbReference type="SAM" id="MobiDB-lite"/>
    </source>
</evidence>
<dbReference type="Proteomes" id="UP001621418">
    <property type="component" value="Chromosome"/>
</dbReference>
<dbReference type="InterPro" id="IPR046828">
    <property type="entry name" value="RepSA"/>
</dbReference>
<proteinExistence type="predicted"/>
<keyword evidence="3" id="KW-1185">Reference proteome</keyword>
<dbReference type="Pfam" id="PF20199">
    <property type="entry name" value="RepSA"/>
    <property type="match status" value="1"/>
</dbReference>